<proteinExistence type="inferred from homology"/>
<sequence>MSWLREVFGVSKPVIGMVHLPALPGAPLYDAEKGMEGILEWARRDLQALQEGGVDAVMFCNENDRPYTLRADPATVAAMAAVVGRLRNEIRVPFGIDILWDPFAALAVAHATGARFVREVFTGVYASDMGLWSPSAGEVLRYRRAIGAEGVRLLFNINAEFAAPVGSRPLAEVARSVAFSSLPDAICVSGPMTSTPVRAEDLRAVKEVVGSIPVFINTGARHDNIADLLPLADGVIVGSSLKVDGITWNPVDPERVRSFMAIVRRLRAEG</sequence>
<name>A0A2H5Y502_9CHLR</name>
<dbReference type="Proteomes" id="UP000236642">
    <property type="component" value="Unassembled WGS sequence"/>
</dbReference>
<evidence type="ECO:0000256" key="1">
    <source>
        <dbReference type="ARBA" id="ARBA00006007"/>
    </source>
</evidence>
<dbReference type="SUPFAM" id="SSF51366">
    <property type="entry name" value="Ribulose-phoshate binding barrel"/>
    <property type="match status" value="1"/>
</dbReference>
<dbReference type="EMBL" id="BEHY01000011">
    <property type="protein sequence ID" value="GBD08520.1"/>
    <property type="molecule type" value="Genomic_DNA"/>
</dbReference>
<protein>
    <recommendedName>
        <fullName evidence="4">Photosystem I assembly BtpA</fullName>
    </recommendedName>
</protein>
<evidence type="ECO:0000313" key="3">
    <source>
        <dbReference type="Proteomes" id="UP000236642"/>
    </source>
</evidence>
<dbReference type="PANTHER" id="PTHR21381">
    <property type="entry name" value="ZGC:162297"/>
    <property type="match status" value="1"/>
</dbReference>
<gene>
    <name evidence="2" type="ORF">HRbin22_00760</name>
</gene>
<dbReference type="InterPro" id="IPR011060">
    <property type="entry name" value="RibuloseP-bd_barrel"/>
</dbReference>
<evidence type="ECO:0000313" key="2">
    <source>
        <dbReference type="EMBL" id="GBD08520.1"/>
    </source>
</evidence>
<evidence type="ECO:0008006" key="4">
    <source>
        <dbReference type="Google" id="ProtNLM"/>
    </source>
</evidence>
<organism evidence="2 3">
    <name type="scientific">Candidatus Thermoflexus japonica</name>
    <dbReference type="NCBI Taxonomy" id="2035417"/>
    <lineage>
        <taxon>Bacteria</taxon>
        <taxon>Bacillati</taxon>
        <taxon>Chloroflexota</taxon>
        <taxon>Thermoflexia</taxon>
        <taxon>Thermoflexales</taxon>
        <taxon>Thermoflexaceae</taxon>
        <taxon>Thermoflexus</taxon>
    </lineage>
</organism>
<dbReference type="Pfam" id="PF03437">
    <property type="entry name" value="BtpA"/>
    <property type="match status" value="1"/>
</dbReference>
<dbReference type="PIRSF" id="PIRSF005956">
    <property type="entry name" value="BtpA"/>
    <property type="match status" value="1"/>
</dbReference>
<comment type="caution">
    <text evidence="2">The sequence shown here is derived from an EMBL/GenBank/DDBJ whole genome shotgun (WGS) entry which is preliminary data.</text>
</comment>
<accession>A0A2H5Y502</accession>
<dbReference type="AlphaFoldDB" id="A0A2H5Y502"/>
<comment type="similarity">
    <text evidence="1">Belongs to the BtpA family.</text>
</comment>
<reference evidence="3" key="1">
    <citation type="submission" date="2017-09" db="EMBL/GenBank/DDBJ databases">
        <title>Metaegenomics of thermophilic ammonia-oxidizing enrichment culture.</title>
        <authorList>
            <person name="Kato S."/>
            <person name="Suzuki K."/>
        </authorList>
    </citation>
    <scope>NUCLEOTIDE SEQUENCE [LARGE SCALE GENOMIC DNA]</scope>
</reference>
<dbReference type="NCBIfam" id="TIGR00259">
    <property type="entry name" value="thylakoid_BtpA"/>
    <property type="match status" value="1"/>
</dbReference>
<dbReference type="PANTHER" id="PTHR21381:SF3">
    <property type="entry name" value="SGC REGION PROTEIN SGCQ-RELATED"/>
    <property type="match status" value="1"/>
</dbReference>
<dbReference type="InterPro" id="IPR005137">
    <property type="entry name" value="BtpA"/>
</dbReference>